<feature type="compositionally biased region" description="Basic and acidic residues" evidence="1">
    <location>
        <begin position="143"/>
        <end position="155"/>
    </location>
</feature>
<evidence type="ECO:0000256" key="1">
    <source>
        <dbReference type="SAM" id="MobiDB-lite"/>
    </source>
</evidence>
<feature type="compositionally biased region" description="Polar residues" evidence="1">
    <location>
        <begin position="71"/>
        <end position="89"/>
    </location>
</feature>
<evidence type="ECO:0000313" key="2">
    <source>
        <dbReference type="EMBL" id="TEB21311.1"/>
    </source>
</evidence>
<dbReference type="Proteomes" id="UP000298030">
    <property type="component" value="Unassembled WGS sequence"/>
</dbReference>
<dbReference type="STRING" id="71717.A0A4Y7SHT9"/>
<feature type="region of interest" description="Disordered" evidence="1">
    <location>
        <begin position="571"/>
        <end position="717"/>
    </location>
</feature>
<feature type="compositionally biased region" description="Polar residues" evidence="1">
    <location>
        <begin position="589"/>
        <end position="603"/>
    </location>
</feature>
<sequence length="717" mass="79450">MELKGQRRKARPRKAKAANHNPFSVLPTEDDDVSLTSTGRESTPRPASMEPQQPPTQHSEGEDKPSDLKPLTSTPCALNAPLVQTTMSAFVQPRPRPPDQRRPTAAMPSLHTPAASIKLRGQPPASQPSQRLQHIEQALTQAPKEREINPDDGRPRGKKRRMGEDEGDMTEPTGTPEPLAAPLAWNPREPSPLRFHNDESDEDMYTDESGDDQAPLPKVEREVTAQINRTFGFTQESPTKPPPTKRTALPGAIVPPVRERVNPFARFQPRTAPPPSLYVDPPPEGFKLPNTSIVEIFKYCTPASLDRAKTIVGRKSVVWILNDGCVTTPLDFARRIALIAMSVKGAIEDPTADPIVTPMEVDVNKPDGSGRYQHKIIQPYTVSGLTNAAFDRLGSRVYWSRQEITIGVFPDPIPISPYVLTLTDTTFLTADKAAEDKMTAQVQTVLRGNADFVSFVEIYNDRKPAYMGNKEFVEYTVRTAHARSLMIEQGGAPLVIFPIEIASPTDDAVEWDRVCQGLRHLDWTGVHCALVKACIFDYHCGNCKALDHPTPQCPLHAFGLYPNIIDEPVDPMMGAPNPGQPGDEGRINPFSTMAQQTGRSGTQKPPKHADHSRPTGPRNGTHNSTPRPPPGPIAQHPHYPYHPYPPQAHQHHRHNERYDTYAAPQGRPRTSQGRSHSGRQEPNPWPAYPAYHPPHAPYATAPPTHPTYHPSNYDYPL</sequence>
<protein>
    <submittedName>
        <fullName evidence="2">Uncharacterized protein</fullName>
    </submittedName>
</protein>
<feature type="compositionally biased region" description="Acidic residues" evidence="1">
    <location>
        <begin position="199"/>
        <end position="211"/>
    </location>
</feature>
<evidence type="ECO:0000313" key="3">
    <source>
        <dbReference type="Proteomes" id="UP000298030"/>
    </source>
</evidence>
<organism evidence="2 3">
    <name type="scientific">Coprinellus micaceus</name>
    <name type="common">Glistening ink-cap mushroom</name>
    <name type="synonym">Coprinus micaceus</name>
    <dbReference type="NCBI Taxonomy" id="71717"/>
    <lineage>
        <taxon>Eukaryota</taxon>
        <taxon>Fungi</taxon>
        <taxon>Dikarya</taxon>
        <taxon>Basidiomycota</taxon>
        <taxon>Agaricomycotina</taxon>
        <taxon>Agaricomycetes</taxon>
        <taxon>Agaricomycetidae</taxon>
        <taxon>Agaricales</taxon>
        <taxon>Agaricineae</taxon>
        <taxon>Psathyrellaceae</taxon>
        <taxon>Coprinellus</taxon>
    </lineage>
</organism>
<reference evidence="2 3" key="1">
    <citation type="journal article" date="2019" name="Nat. Ecol. Evol.">
        <title>Megaphylogeny resolves global patterns of mushroom evolution.</title>
        <authorList>
            <person name="Varga T."/>
            <person name="Krizsan K."/>
            <person name="Foldi C."/>
            <person name="Dima B."/>
            <person name="Sanchez-Garcia M."/>
            <person name="Sanchez-Ramirez S."/>
            <person name="Szollosi G.J."/>
            <person name="Szarkandi J.G."/>
            <person name="Papp V."/>
            <person name="Albert L."/>
            <person name="Andreopoulos W."/>
            <person name="Angelini C."/>
            <person name="Antonin V."/>
            <person name="Barry K.W."/>
            <person name="Bougher N.L."/>
            <person name="Buchanan P."/>
            <person name="Buyck B."/>
            <person name="Bense V."/>
            <person name="Catcheside P."/>
            <person name="Chovatia M."/>
            <person name="Cooper J."/>
            <person name="Damon W."/>
            <person name="Desjardin D."/>
            <person name="Finy P."/>
            <person name="Geml J."/>
            <person name="Haridas S."/>
            <person name="Hughes K."/>
            <person name="Justo A."/>
            <person name="Karasinski D."/>
            <person name="Kautmanova I."/>
            <person name="Kiss B."/>
            <person name="Kocsube S."/>
            <person name="Kotiranta H."/>
            <person name="LaButti K.M."/>
            <person name="Lechner B.E."/>
            <person name="Liimatainen K."/>
            <person name="Lipzen A."/>
            <person name="Lukacs Z."/>
            <person name="Mihaltcheva S."/>
            <person name="Morgado L.N."/>
            <person name="Niskanen T."/>
            <person name="Noordeloos M.E."/>
            <person name="Ohm R.A."/>
            <person name="Ortiz-Santana B."/>
            <person name="Ovrebo C."/>
            <person name="Racz N."/>
            <person name="Riley R."/>
            <person name="Savchenko A."/>
            <person name="Shiryaev A."/>
            <person name="Soop K."/>
            <person name="Spirin V."/>
            <person name="Szebenyi C."/>
            <person name="Tomsovsky M."/>
            <person name="Tulloss R.E."/>
            <person name="Uehling J."/>
            <person name="Grigoriev I.V."/>
            <person name="Vagvolgyi C."/>
            <person name="Papp T."/>
            <person name="Martin F.M."/>
            <person name="Miettinen O."/>
            <person name="Hibbett D.S."/>
            <person name="Nagy L.G."/>
        </authorList>
    </citation>
    <scope>NUCLEOTIDE SEQUENCE [LARGE SCALE GENOMIC DNA]</scope>
    <source>
        <strain evidence="2 3">FP101781</strain>
    </source>
</reference>
<comment type="caution">
    <text evidence="2">The sequence shown here is derived from an EMBL/GenBank/DDBJ whole genome shotgun (WGS) entry which is preliminary data.</text>
</comment>
<keyword evidence="3" id="KW-1185">Reference proteome</keyword>
<accession>A0A4Y7SHT9</accession>
<feature type="compositionally biased region" description="Pro residues" evidence="1">
    <location>
        <begin position="683"/>
        <end position="696"/>
    </location>
</feature>
<gene>
    <name evidence="2" type="ORF">FA13DRAFT_1717055</name>
</gene>
<dbReference type="EMBL" id="QPFP01000115">
    <property type="protein sequence ID" value="TEB21311.1"/>
    <property type="molecule type" value="Genomic_DNA"/>
</dbReference>
<dbReference type="AlphaFoldDB" id="A0A4Y7SHT9"/>
<proteinExistence type="predicted"/>
<feature type="compositionally biased region" description="Basic residues" evidence="1">
    <location>
        <begin position="1"/>
        <end position="17"/>
    </location>
</feature>
<dbReference type="OrthoDB" id="2970403at2759"/>
<name>A0A4Y7SHT9_COPMI</name>
<feature type="compositionally biased region" description="Low complexity" evidence="1">
    <location>
        <begin position="697"/>
        <end position="710"/>
    </location>
</feature>
<feature type="region of interest" description="Disordered" evidence="1">
    <location>
        <begin position="1"/>
        <end position="217"/>
    </location>
</feature>